<dbReference type="AlphaFoldDB" id="A0A415U827"/>
<protein>
    <recommendedName>
        <fullName evidence="5">Site-specific integrase</fullName>
    </recommendedName>
</protein>
<evidence type="ECO:0000256" key="1">
    <source>
        <dbReference type="ARBA" id="ARBA00023125"/>
    </source>
</evidence>
<feature type="region of interest" description="Disordered" evidence="2">
    <location>
        <begin position="1"/>
        <end position="21"/>
    </location>
</feature>
<dbReference type="GO" id="GO:0003677">
    <property type="term" value="F:DNA binding"/>
    <property type="evidence" value="ECO:0007669"/>
    <property type="project" value="UniProtKB-KW"/>
</dbReference>
<name>A0A415U827_9FIRM</name>
<reference evidence="3 4" key="1">
    <citation type="submission" date="2018-08" db="EMBL/GenBank/DDBJ databases">
        <title>A genome reference for cultivated species of the human gut microbiota.</title>
        <authorList>
            <person name="Zou Y."/>
            <person name="Xue W."/>
            <person name="Luo G."/>
        </authorList>
    </citation>
    <scope>NUCLEOTIDE SEQUENCE [LARGE SCALE GENOMIC DNA]</scope>
    <source>
        <strain evidence="3 4">AF31-13BH</strain>
    </source>
</reference>
<proteinExistence type="predicted"/>
<comment type="caution">
    <text evidence="3">The sequence shown here is derived from an EMBL/GenBank/DDBJ whole genome shotgun (WGS) entry which is preliminary data.</text>
</comment>
<dbReference type="EMBL" id="QRQQ01000013">
    <property type="protein sequence ID" value="RHN14187.1"/>
    <property type="molecule type" value="Genomic_DNA"/>
</dbReference>
<dbReference type="Proteomes" id="UP000285652">
    <property type="component" value="Unassembled WGS sequence"/>
</dbReference>
<organism evidence="3 4">
    <name type="scientific">Dorea formicigenerans</name>
    <dbReference type="NCBI Taxonomy" id="39486"/>
    <lineage>
        <taxon>Bacteria</taxon>
        <taxon>Bacillati</taxon>
        <taxon>Bacillota</taxon>
        <taxon>Clostridia</taxon>
        <taxon>Lachnospirales</taxon>
        <taxon>Lachnospiraceae</taxon>
        <taxon>Dorea</taxon>
    </lineage>
</organism>
<evidence type="ECO:0000313" key="4">
    <source>
        <dbReference type="Proteomes" id="UP000285652"/>
    </source>
</evidence>
<dbReference type="Gene3D" id="1.10.150.130">
    <property type="match status" value="1"/>
</dbReference>
<dbReference type="InterPro" id="IPR010998">
    <property type="entry name" value="Integrase_recombinase_N"/>
</dbReference>
<evidence type="ECO:0000313" key="3">
    <source>
        <dbReference type="EMBL" id="RHN14187.1"/>
    </source>
</evidence>
<keyword evidence="1" id="KW-0238">DNA-binding</keyword>
<evidence type="ECO:0000256" key="2">
    <source>
        <dbReference type="SAM" id="MobiDB-lite"/>
    </source>
</evidence>
<sequence>MSGRERGNGQGSVTTLKDSKGKKKYQVRVTVGSKFDVEKERVIYTSKSLGVFKNKAEAEAVLAEYNSSPYDLTNKITTVGDLYDYWSVKYFERIAPSAKRSVESAWAYCEKLRNLKLKKLGSSHIKDVMENGTREVIRGSKKEVRHTSTNTKLRIKSMFNLMLDEAVGLKLVTSNVARSFDVKDMRKEADYQKKK</sequence>
<dbReference type="RefSeq" id="WP_118447879.1">
    <property type="nucleotide sequence ID" value="NZ_QRQQ01000013.1"/>
</dbReference>
<evidence type="ECO:0008006" key="5">
    <source>
        <dbReference type="Google" id="ProtNLM"/>
    </source>
</evidence>
<gene>
    <name evidence="3" type="ORF">DWZ24_12790</name>
</gene>
<accession>A0A415U827</accession>